<evidence type="ECO:0000259" key="7">
    <source>
        <dbReference type="PROSITE" id="PS50888"/>
    </source>
</evidence>
<evidence type="ECO:0000256" key="1">
    <source>
        <dbReference type="ARBA" id="ARBA00004123"/>
    </source>
</evidence>
<dbReference type="GO" id="GO:0003677">
    <property type="term" value="F:DNA binding"/>
    <property type="evidence" value="ECO:0007669"/>
    <property type="project" value="UniProtKB-KW"/>
</dbReference>
<gene>
    <name evidence="9" type="ORF">BEMITA_LOCUS798</name>
</gene>
<keyword evidence="3" id="KW-0238">DNA-binding</keyword>
<evidence type="ECO:0000259" key="8">
    <source>
        <dbReference type="PROSITE" id="PS51054"/>
    </source>
</evidence>
<evidence type="ECO:0000256" key="3">
    <source>
        <dbReference type="ARBA" id="ARBA00023125"/>
    </source>
</evidence>
<dbReference type="InterPro" id="IPR011598">
    <property type="entry name" value="bHLH_dom"/>
</dbReference>
<dbReference type="InterPro" id="IPR050370">
    <property type="entry name" value="HES_HEY"/>
</dbReference>
<organism evidence="9 10">
    <name type="scientific">Bemisia tabaci</name>
    <name type="common">Sweetpotato whitefly</name>
    <name type="synonym">Aleurodes tabaci</name>
    <dbReference type="NCBI Taxonomy" id="7038"/>
    <lineage>
        <taxon>Eukaryota</taxon>
        <taxon>Metazoa</taxon>
        <taxon>Ecdysozoa</taxon>
        <taxon>Arthropoda</taxon>
        <taxon>Hexapoda</taxon>
        <taxon>Insecta</taxon>
        <taxon>Pterygota</taxon>
        <taxon>Neoptera</taxon>
        <taxon>Paraneoptera</taxon>
        <taxon>Hemiptera</taxon>
        <taxon>Sternorrhyncha</taxon>
        <taxon>Aleyrodoidea</taxon>
        <taxon>Aleyrodidae</taxon>
        <taxon>Aleyrodinae</taxon>
        <taxon>Bemisia</taxon>
    </lineage>
</organism>
<dbReference type="AlphaFoldDB" id="A0A9N9ZZE1"/>
<dbReference type="Pfam" id="PF00010">
    <property type="entry name" value="HLH"/>
    <property type="match status" value="1"/>
</dbReference>
<proteinExistence type="predicted"/>
<evidence type="ECO:0000313" key="9">
    <source>
        <dbReference type="EMBL" id="CAH0381119.1"/>
    </source>
</evidence>
<dbReference type="FunFam" id="4.10.280.10:FF:000079">
    <property type="entry name" value="CLUMA_CG001539, isoform A"/>
    <property type="match status" value="1"/>
</dbReference>
<name>A0A9N9ZZE1_BEMTA</name>
<dbReference type="EMBL" id="OU963862">
    <property type="protein sequence ID" value="CAH0381119.1"/>
    <property type="molecule type" value="Genomic_DNA"/>
</dbReference>
<feature type="compositionally biased region" description="Low complexity" evidence="6">
    <location>
        <begin position="95"/>
        <end position="109"/>
    </location>
</feature>
<dbReference type="InterPro" id="IPR003650">
    <property type="entry name" value="Orange_dom"/>
</dbReference>
<sequence>MSIVADEDPMSHRIIEKRRRDRMNNCLADLSRLIPADYLKKGRGRIEKTEIIEMAIKHMKSLQSRSTSNKSQEIERRAEEERLRESPAQSSEAASRVNRPSSSTSPNTIIPEHFRLGFQECLSEAMHFLVEVEGFFANDSFCVQFMNHLQKHCDKILKSDRVNQPHTHLNDTSSSSSLGSKPLDLGSNSSTDGSSHPTGDQGYDSANSSQLRDILTSPHFFNHRSTTVRQAPLSPTLTTSSIVDGYSPASSLYKFKNNIKQRFSAEHAVAPEAPSPLMVGSSGTNLKRRRDCSQERKSAVSTEPFLPAPPSSKYQALTTYPSSCSDSVNNNYSIPIFALHSKGAFYVPLTVDFNTLAPFLNEQSIDMMSVNFSSLILHPVTISVNFCQQPMGTISRPMRLYPSSPSFVSTSCSPQLNQTWPQTNVASNHFQTLPKWATCTPETQ</sequence>
<feature type="compositionally biased region" description="Low complexity" evidence="6">
    <location>
        <begin position="173"/>
        <end position="187"/>
    </location>
</feature>
<evidence type="ECO:0000256" key="6">
    <source>
        <dbReference type="SAM" id="MobiDB-lite"/>
    </source>
</evidence>
<dbReference type="Proteomes" id="UP001152759">
    <property type="component" value="Chromosome 1"/>
</dbReference>
<dbReference type="Pfam" id="PF07527">
    <property type="entry name" value="Hairy_orange"/>
    <property type="match status" value="1"/>
</dbReference>
<evidence type="ECO:0000256" key="4">
    <source>
        <dbReference type="ARBA" id="ARBA00023163"/>
    </source>
</evidence>
<dbReference type="SMART" id="SM00353">
    <property type="entry name" value="HLH"/>
    <property type="match status" value="1"/>
</dbReference>
<dbReference type="PROSITE" id="PS50888">
    <property type="entry name" value="BHLH"/>
    <property type="match status" value="1"/>
</dbReference>
<dbReference type="GO" id="GO:0046983">
    <property type="term" value="F:protein dimerization activity"/>
    <property type="evidence" value="ECO:0007669"/>
    <property type="project" value="InterPro"/>
</dbReference>
<reference evidence="9" key="1">
    <citation type="submission" date="2021-12" db="EMBL/GenBank/DDBJ databases">
        <authorList>
            <person name="King R."/>
        </authorList>
    </citation>
    <scope>NUCLEOTIDE SEQUENCE</scope>
</reference>
<dbReference type="SUPFAM" id="SSF158457">
    <property type="entry name" value="Orange domain-like"/>
    <property type="match status" value="1"/>
</dbReference>
<protein>
    <submittedName>
        <fullName evidence="9">Uncharacterized protein</fullName>
    </submittedName>
</protein>
<feature type="compositionally biased region" description="Basic and acidic residues" evidence="6">
    <location>
        <begin position="72"/>
        <end position="85"/>
    </location>
</feature>
<dbReference type="PANTHER" id="PTHR10985">
    <property type="entry name" value="BASIC HELIX-LOOP-HELIX TRANSCRIPTION FACTOR, HES-RELATED"/>
    <property type="match status" value="1"/>
</dbReference>
<dbReference type="Gene3D" id="6.10.250.980">
    <property type="match status" value="1"/>
</dbReference>
<feature type="region of interest" description="Disordered" evidence="6">
    <location>
        <begin position="164"/>
        <end position="209"/>
    </location>
</feature>
<dbReference type="Gene3D" id="4.10.280.10">
    <property type="entry name" value="Helix-loop-helix DNA-binding domain"/>
    <property type="match status" value="1"/>
</dbReference>
<keyword evidence="4" id="KW-0804">Transcription</keyword>
<accession>A0A9N9ZZE1</accession>
<dbReference type="SMART" id="SM00511">
    <property type="entry name" value="ORANGE"/>
    <property type="match status" value="1"/>
</dbReference>
<feature type="domain" description="BHLH" evidence="7">
    <location>
        <begin position="7"/>
        <end position="62"/>
    </location>
</feature>
<evidence type="ECO:0000256" key="5">
    <source>
        <dbReference type="ARBA" id="ARBA00023242"/>
    </source>
</evidence>
<keyword evidence="5" id="KW-0539">Nucleus</keyword>
<dbReference type="InterPro" id="IPR036638">
    <property type="entry name" value="HLH_DNA-bd_sf"/>
</dbReference>
<dbReference type="GO" id="GO:0006355">
    <property type="term" value="P:regulation of DNA-templated transcription"/>
    <property type="evidence" value="ECO:0007669"/>
    <property type="project" value="InterPro"/>
</dbReference>
<dbReference type="PROSITE" id="PS51054">
    <property type="entry name" value="ORANGE"/>
    <property type="match status" value="1"/>
</dbReference>
<dbReference type="CDD" id="cd11440">
    <property type="entry name" value="bHLH-O_Cwo_like"/>
    <property type="match status" value="1"/>
</dbReference>
<dbReference type="GO" id="GO:0005634">
    <property type="term" value="C:nucleus"/>
    <property type="evidence" value="ECO:0007669"/>
    <property type="project" value="UniProtKB-SubCell"/>
</dbReference>
<evidence type="ECO:0000256" key="2">
    <source>
        <dbReference type="ARBA" id="ARBA00023015"/>
    </source>
</evidence>
<feature type="compositionally biased region" description="Polar residues" evidence="6">
    <location>
        <begin position="188"/>
        <end position="209"/>
    </location>
</feature>
<feature type="compositionally biased region" description="Polar residues" evidence="6">
    <location>
        <begin position="61"/>
        <end position="71"/>
    </location>
</feature>
<evidence type="ECO:0000313" key="10">
    <source>
        <dbReference type="Proteomes" id="UP001152759"/>
    </source>
</evidence>
<keyword evidence="10" id="KW-1185">Reference proteome</keyword>
<feature type="domain" description="Orange" evidence="8">
    <location>
        <begin position="114"/>
        <end position="149"/>
    </location>
</feature>
<dbReference type="SUPFAM" id="SSF47459">
    <property type="entry name" value="HLH, helix-loop-helix DNA-binding domain"/>
    <property type="match status" value="1"/>
</dbReference>
<keyword evidence="2" id="KW-0805">Transcription regulation</keyword>
<comment type="subcellular location">
    <subcellularLocation>
        <location evidence="1">Nucleus</location>
    </subcellularLocation>
</comment>
<feature type="region of interest" description="Disordered" evidence="6">
    <location>
        <begin position="60"/>
        <end position="109"/>
    </location>
</feature>